<gene>
    <name evidence="3" type="ORF">METSCH_D06710</name>
</gene>
<evidence type="ECO:0000256" key="1">
    <source>
        <dbReference type="SAM" id="MobiDB-lite"/>
    </source>
</evidence>
<feature type="region of interest" description="Disordered" evidence="1">
    <location>
        <begin position="466"/>
        <end position="495"/>
    </location>
</feature>
<keyword evidence="2" id="KW-0812">Transmembrane</keyword>
<evidence type="ECO:0000313" key="4">
    <source>
        <dbReference type="Proteomes" id="UP000292447"/>
    </source>
</evidence>
<evidence type="ECO:0008006" key="5">
    <source>
        <dbReference type="Google" id="ProtNLM"/>
    </source>
</evidence>
<feature type="compositionally biased region" description="Acidic residues" evidence="1">
    <location>
        <begin position="756"/>
        <end position="768"/>
    </location>
</feature>
<keyword evidence="2" id="KW-1133">Transmembrane helix</keyword>
<evidence type="ECO:0000313" key="3">
    <source>
        <dbReference type="EMBL" id="QBM89593.1"/>
    </source>
</evidence>
<feature type="compositionally biased region" description="Polar residues" evidence="1">
    <location>
        <begin position="422"/>
        <end position="434"/>
    </location>
</feature>
<feature type="transmembrane region" description="Helical" evidence="2">
    <location>
        <begin position="565"/>
        <end position="583"/>
    </location>
</feature>
<protein>
    <recommendedName>
        <fullName evidence="5">Ubiquitin-like domain-containing protein</fullName>
    </recommendedName>
</protein>
<evidence type="ECO:0000256" key="2">
    <source>
        <dbReference type="SAM" id="Phobius"/>
    </source>
</evidence>
<keyword evidence="4" id="KW-1185">Reference proteome</keyword>
<sequence length="808" mass="90010">MDKPFNLGIPVEQVNLSGKFTHIDAINVRVTLRHTLAHVRHLIWMFSEGYLIKPMFILFRYNNGIIADSLLLSEIFSVEDSLEITATHGLSVIIDYTLFKSPAIPKREPVPDLFDVEIVPEENSNTLLTQTCFTRESLLSSVASVLELAAMKHKIAPEKLQLTYEGVVSSESLLLREILALDVPPLTTVRCGVRMKPVKYPIKVQTKQPLEQVTMFVVYVEKNVLIRELKAEIAAKTGLSADMLELYVRAHCFSKASGLGDLARLLEIVSLQEEIETAPEILYAPVSRTDGAKEVPKTGINKSIMIEKDNIVASGMSLDSENDQMSTLHTSNLPSETYEIEIAGKSVLLSTSECILNPDGQLLLNAEARAKVANLGVILDSKRAYEANRPSSVASMRPILAASFLSRPLAVPPAETAPEPTSQASFPQPQPTATANDLISESTLSQEPTMTRITQDIVDEINHTTTNRATGPESAAPVPNQASQNTEAEPDPEPANVLEDAAQIEREPRENVLNRPQGNNGTVLRAIFRVLSANWVTIVQRVAQIGITMFLMGGNILLELFEPTILTVLAFTCLIIAFFLFGIEISDWIDSNVLAHGNPDLLDHIILKCISLMFRLATLLNERICLAVSMQCIKVAAKLHQTRLERLENEIFGNPFWTPLRQMSLQVLEALFLGLATIFPFLEHDLRVFFDVLDRLEGQDLKKTIHMGLTQLGKSDNLENIKALIQAQLRVPIEALLDIDATPGLSHVPQLRINEEEGETEEDQEANEETMGRAREEENEDLLRCYLLLRWFDTHKNAKEIPPRLRRV</sequence>
<dbReference type="AlphaFoldDB" id="A0A4V1AEL1"/>
<dbReference type="Proteomes" id="UP000292447">
    <property type="component" value="Chromosome IV"/>
</dbReference>
<feature type="compositionally biased region" description="Low complexity" evidence="1">
    <location>
        <begin position="412"/>
        <end position="421"/>
    </location>
</feature>
<proteinExistence type="predicted"/>
<dbReference type="EMBL" id="CP034459">
    <property type="protein sequence ID" value="QBM89593.1"/>
    <property type="molecule type" value="Genomic_DNA"/>
</dbReference>
<feature type="region of interest" description="Disordered" evidence="1">
    <location>
        <begin position="753"/>
        <end position="778"/>
    </location>
</feature>
<name>A0A4V1AEL1_9ASCO</name>
<reference evidence="4" key="1">
    <citation type="submission" date="2019-03" db="EMBL/GenBank/DDBJ databases">
        <title>Snf2 controls pulcherriminic acid biosynthesis and connects pigmentation and antifungal activity of the yeast Metschnikowia pulcherrima.</title>
        <authorList>
            <person name="Gore-Lloyd D."/>
            <person name="Sumann I."/>
            <person name="Brachmann A.O."/>
            <person name="Schneeberger K."/>
            <person name="Ortiz-Merino R.A."/>
            <person name="Moreno-Beltran M."/>
            <person name="Schlaefli M."/>
            <person name="Kirner P."/>
            <person name="Santos Kron A."/>
            <person name="Wolfe K.H."/>
            <person name="Piel J."/>
            <person name="Ahrens C.H."/>
            <person name="Henk D."/>
            <person name="Freimoser F.M."/>
        </authorList>
    </citation>
    <scope>NUCLEOTIDE SEQUENCE [LARGE SCALE GENOMIC DNA]</scope>
    <source>
        <strain evidence="4">APC 1.2</strain>
    </source>
</reference>
<accession>A0A4V1AEL1</accession>
<organism evidence="3 4">
    <name type="scientific">Metschnikowia aff. pulcherrima</name>
    <dbReference type="NCBI Taxonomy" id="2163413"/>
    <lineage>
        <taxon>Eukaryota</taxon>
        <taxon>Fungi</taxon>
        <taxon>Dikarya</taxon>
        <taxon>Ascomycota</taxon>
        <taxon>Saccharomycotina</taxon>
        <taxon>Pichiomycetes</taxon>
        <taxon>Metschnikowiaceae</taxon>
        <taxon>Metschnikowia</taxon>
    </lineage>
</organism>
<feature type="region of interest" description="Disordered" evidence="1">
    <location>
        <begin position="411"/>
        <end position="434"/>
    </location>
</feature>
<keyword evidence="2" id="KW-0472">Membrane</keyword>